<dbReference type="SUPFAM" id="SSF46894">
    <property type="entry name" value="C-terminal effector domain of the bipartite response regulators"/>
    <property type="match status" value="1"/>
</dbReference>
<proteinExistence type="predicted"/>
<keyword evidence="3" id="KW-1185">Reference proteome</keyword>
<dbReference type="InterPro" id="IPR036388">
    <property type="entry name" value="WH-like_DNA-bd_sf"/>
</dbReference>
<dbReference type="InterPro" id="IPR000792">
    <property type="entry name" value="Tscrpt_reg_LuxR_C"/>
</dbReference>
<feature type="domain" description="HTH luxR-type" evidence="1">
    <location>
        <begin position="145"/>
        <end position="202"/>
    </location>
</feature>
<dbReference type="KEGG" id="hcz:G9Q37_09290"/>
<dbReference type="InterPro" id="IPR035965">
    <property type="entry name" value="PAS-like_dom_sf"/>
</dbReference>
<dbReference type="GO" id="GO:0006355">
    <property type="term" value="P:regulation of DNA-templated transcription"/>
    <property type="evidence" value="ECO:0007669"/>
    <property type="project" value="InterPro"/>
</dbReference>
<dbReference type="SUPFAM" id="SSF55785">
    <property type="entry name" value="PYP-like sensor domain (PAS domain)"/>
    <property type="match status" value="1"/>
</dbReference>
<dbReference type="AlphaFoldDB" id="A0A6G8IGL8"/>
<dbReference type="Proteomes" id="UP000503162">
    <property type="component" value="Chromosome"/>
</dbReference>
<dbReference type="Gene3D" id="1.10.10.10">
    <property type="entry name" value="Winged helix-like DNA-binding domain superfamily/Winged helix DNA-binding domain"/>
    <property type="match status" value="1"/>
</dbReference>
<dbReference type="GO" id="GO:0003677">
    <property type="term" value="F:DNA binding"/>
    <property type="evidence" value="ECO:0007669"/>
    <property type="project" value="InterPro"/>
</dbReference>
<name>A0A6G8IGL8_9BURK</name>
<dbReference type="EMBL" id="CP049989">
    <property type="protein sequence ID" value="QIM52322.1"/>
    <property type="molecule type" value="Genomic_DNA"/>
</dbReference>
<dbReference type="RefSeq" id="WP_166226924.1">
    <property type="nucleotide sequence ID" value="NZ_CP049989.1"/>
</dbReference>
<reference evidence="2 3" key="1">
    <citation type="submission" date="2020-03" db="EMBL/GenBank/DDBJ databases">
        <title>Hydrogenophaga sp. nov. isolated from cyanobacterial mat.</title>
        <authorList>
            <person name="Thorat V."/>
            <person name="Kirdat K."/>
            <person name="Tiwarekar B."/>
            <person name="Costa E.D."/>
            <person name="Yadav A."/>
        </authorList>
    </citation>
    <scope>NUCLEOTIDE SEQUENCE [LARGE SCALE GENOMIC DNA]</scope>
    <source>
        <strain evidence="2 3">BA0156</strain>
    </source>
</reference>
<gene>
    <name evidence="2" type="ORF">G9Q37_09290</name>
</gene>
<evidence type="ECO:0000313" key="3">
    <source>
        <dbReference type="Proteomes" id="UP000503162"/>
    </source>
</evidence>
<protein>
    <submittedName>
        <fullName evidence="2">Helix-turn-helix transcriptional regulator</fullName>
    </submittedName>
</protein>
<evidence type="ECO:0000313" key="2">
    <source>
        <dbReference type="EMBL" id="QIM52322.1"/>
    </source>
</evidence>
<dbReference type="InterPro" id="IPR016032">
    <property type="entry name" value="Sig_transdc_resp-reg_C-effctor"/>
</dbReference>
<sequence>MWQATDKIRTTHTGFPAETRTLSEAHLLRVFDEIDYGMLLLDAQGRILHANHLARHELAQRRLLRACSGSLLGTTPEHSERIQQALDAALRGQRRLVLMREQERDLSLAFTPLSHPLEDDAPTVLVVMSRQNVCDNLAVRMFARALALSPTEEVVLLALCRGLDINEIAAENGVAVSTVRSQIKTLREKAGASSIRRLLQRINSLPPVVPALRIVTPVTHNPAGYSHP</sequence>
<accession>A0A6G8IGL8</accession>
<dbReference type="SMART" id="SM00421">
    <property type="entry name" value="HTH_LUXR"/>
    <property type="match status" value="1"/>
</dbReference>
<evidence type="ECO:0000259" key="1">
    <source>
        <dbReference type="SMART" id="SM00421"/>
    </source>
</evidence>
<organism evidence="2 3">
    <name type="scientific">Hydrogenophaga crocea</name>
    <dbReference type="NCBI Taxonomy" id="2716225"/>
    <lineage>
        <taxon>Bacteria</taxon>
        <taxon>Pseudomonadati</taxon>
        <taxon>Pseudomonadota</taxon>
        <taxon>Betaproteobacteria</taxon>
        <taxon>Burkholderiales</taxon>
        <taxon>Comamonadaceae</taxon>
        <taxon>Hydrogenophaga</taxon>
    </lineage>
</organism>